<evidence type="ECO:0000256" key="1">
    <source>
        <dbReference type="SAM" id="MobiDB-lite"/>
    </source>
</evidence>
<feature type="compositionally biased region" description="Basic residues" evidence="1">
    <location>
        <begin position="30"/>
        <end position="43"/>
    </location>
</feature>
<sequence length="606" mass="68472">MGTHSNLRRLRAETMLRNRGKRIWEELSPRKPRKGTSPRKKRKEKEQRESDIEDPEIKDASSDPFSMSETTDVHSGPSETDASSPPRDASPTPSLPNKTDASSPPCDASPTPSLPNTSPVPQDASDDPFLTCMQSFKLAGAAVTERPSSMLGRHAFVWKLPKPPKPRPRSPRPTPEKLQPPCQKLHAPQDPRDAASVPEIEDELLAMSLQHDDQYPGPAASCPFLEHMHSQATRPGKLREAPNLGEAQTALDCVKEYLRGDLRGTDLFGRRGMGYKDQKITMCLETYSHWGASARFAAAALGRGVHCARVLAALSRQFILDRQVLNVNPYGEWIKCRRVIIWYHDESIFYAHDRRRETWYHKDSDALPYRKGEGYSFMVADFFSPDFGWLRNPDDLSQNARRSMRPGKNRDGYFTSEEVLEQANTACDLVQELWPEFDHIFVYDNATTHKKRPEGSLSARAMPKGTSGMKKGKEEANFLVEVNKRDAEGKLVYDTKGNLVKDKIKMTGAHFDGHPHDLYFPDDHPKYSGKFKGMKLILEERGMHEEAKLARECLGFKYANRTHRFGDAYFNHKLSGKQAAWAAKKYSGHRTYPASILAELDKAGIH</sequence>
<dbReference type="Proteomes" id="UP001295794">
    <property type="component" value="Unassembled WGS sequence"/>
</dbReference>
<feature type="region of interest" description="Disordered" evidence="1">
    <location>
        <begin position="157"/>
        <end position="195"/>
    </location>
</feature>
<protein>
    <submittedName>
        <fullName evidence="2">Uncharacterized protein</fullName>
    </submittedName>
</protein>
<feature type="compositionally biased region" description="Polar residues" evidence="1">
    <location>
        <begin position="91"/>
        <end position="102"/>
    </location>
</feature>
<reference evidence="2" key="1">
    <citation type="submission" date="2023-11" db="EMBL/GenBank/DDBJ databases">
        <authorList>
            <person name="De Vega J J."/>
            <person name="De Vega J J."/>
        </authorList>
    </citation>
    <scope>NUCLEOTIDE SEQUENCE</scope>
</reference>
<dbReference type="AlphaFoldDB" id="A0AAD2Q796"/>
<feature type="region of interest" description="Disordered" evidence="1">
    <location>
        <begin position="1"/>
        <end position="128"/>
    </location>
</feature>
<feature type="compositionally biased region" description="Basic and acidic residues" evidence="1">
    <location>
        <begin position="10"/>
        <end position="29"/>
    </location>
</feature>
<organism evidence="2 3">
    <name type="scientific">Mycena citricolor</name>
    <dbReference type="NCBI Taxonomy" id="2018698"/>
    <lineage>
        <taxon>Eukaryota</taxon>
        <taxon>Fungi</taxon>
        <taxon>Dikarya</taxon>
        <taxon>Basidiomycota</taxon>
        <taxon>Agaricomycotina</taxon>
        <taxon>Agaricomycetes</taxon>
        <taxon>Agaricomycetidae</taxon>
        <taxon>Agaricales</taxon>
        <taxon>Marasmiineae</taxon>
        <taxon>Mycenaceae</taxon>
        <taxon>Mycena</taxon>
    </lineage>
</organism>
<feature type="compositionally biased region" description="Polar residues" evidence="1">
    <location>
        <begin position="110"/>
        <end position="120"/>
    </location>
</feature>
<accession>A0AAD2Q796</accession>
<dbReference type="EMBL" id="CAVNYO010000478">
    <property type="protein sequence ID" value="CAK5283931.1"/>
    <property type="molecule type" value="Genomic_DNA"/>
</dbReference>
<feature type="compositionally biased region" description="Basic and acidic residues" evidence="1">
    <location>
        <begin position="44"/>
        <end position="61"/>
    </location>
</feature>
<comment type="caution">
    <text evidence="2">The sequence shown here is derived from an EMBL/GenBank/DDBJ whole genome shotgun (WGS) entry which is preliminary data.</text>
</comment>
<evidence type="ECO:0000313" key="3">
    <source>
        <dbReference type="Proteomes" id="UP001295794"/>
    </source>
</evidence>
<name>A0AAD2Q796_9AGAR</name>
<proteinExistence type="predicted"/>
<keyword evidence="3" id="KW-1185">Reference proteome</keyword>
<gene>
    <name evidence="2" type="ORF">MYCIT1_LOCUS36855</name>
</gene>
<evidence type="ECO:0000313" key="2">
    <source>
        <dbReference type="EMBL" id="CAK5283931.1"/>
    </source>
</evidence>